<evidence type="ECO:0000256" key="2">
    <source>
        <dbReference type="ARBA" id="ARBA00004651"/>
    </source>
</evidence>
<feature type="transmembrane region" description="Helical" evidence="11">
    <location>
        <begin position="12"/>
        <end position="38"/>
    </location>
</feature>
<keyword evidence="15" id="KW-1185">Reference proteome</keyword>
<keyword evidence="11" id="KW-0812">Transmembrane</keyword>
<reference evidence="14" key="1">
    <citation type="submission" date="2022-08" db="EMBL/GenBank/DDBJ databases">
        <title>Genomic Encyclopedia of Type Strains, Phase III (KMG-III): the genomes of soil and plant-associated and newly described type strains.</title>
        <authorList>
            <person name="Whitman W."/>
        </authorList>
    </citation>
    <scope>NUCLEOTIDE SEQUENCE</scope>
    <source>
        <strain evidence="14">HMT 1</strain>
    </source>
</reference>
<keyword evidence="11" id="KW-1133">Transmembrane helix</keyword>
<keyword evidence="8 14" id="KW-0418">Kinase</keyword>
<dbReference type="Gene3D" id="6.10.340.10">
    <property type="match status" value="1"/>
</dbReference>
<evidence type="ECO:0000256" key="8">
    <source>
        <dbReference type="ARBA" id="ARBA00022777"/>
    </source>
</evidence>
<accession>A0AAE3HKE3</accession>
<dbReference type="SMART" id="SM00304">
    <property type="entry name" value="HAMP"/>
    <property type="match status" value="1"/>
</dbReference>
<comment type="subcellular location">
    <subcellularLocation>
        <location evidence="2">Cell membrane</location>
        <topology evidence="2">Multi-pass membrane protein</topology>
    </subcellularLocation>
</comment>
<comment type="caution">
    <text evidence="14">The sequence shown here is derived from an EMBL/GenBank/DDBJ whole genome shotgun (WGS) entry which is preliminary data.</text>
</comment>
<keyword evidence="7" id="KW-0547">Nucleotide-binding</keyword>
<dbReference type="SMART" id="SM00387">
    <property type="entry name" value="HATPase_c"/>
    <property type="match status" value="1"/>
</dbReference>
<evidence type="ECO:0000313" key="15">
    <source>
        <dbReference type="Proteomes" id="UP001204445"/>
    </source>
</evidence>
<dbReference type="Proteomes" id="UP001204445">
    <property type="component" value="Unassembled WGS sequence"/>
</dbReference>
<evidence type="ECO:0000259" key="12">
    <source>
        <dbReference type="PROSITE" id="PS50109"/>
    </source>
</evidence>
<protein>
    <recommendedName>
        <fullName evidence="3">histidine kinase</fullName>
        <ecNumber evidence="3">2.7.13.3</ecNumber>
    </recommendedName>
</protein>
<dbReference type="GO" id="GO:0000155">
    <property type="term" value="F:phosphorelay sensor kinase activity"/>
    <property type="evidence" value="ECO:0007669"/>
    <property type="project" value="InterPro"/>
</dbReference>
<dbReference type="AlphaFoldDB" id="A0AAE3HKE3"/>
<dbReference type="InterPro" id="IPR036890">
    <property type="entry name" value="HATPase_C_sf"/>
</dbReference>
<evidence type="ECO:0000256" key="5">
    <source>
        <dbReference type="ARBA" id="ARBA00022553"/>
    </source>
</evidence>
<keyword evidence="4" id="KW-1003">Cell membrane</keyword>
<dbReference type="InterPro" id="IPR003661">
    <property type="entry name" value="HisK_dim/P_dom"/>
</dbReference>
<dbReference type="SUPFAM" id="SSF55874">
    <property type="entry name" value="ATPase domain of HSP90 chaperone/DNA topoisomerase II/histidine kinase"/>
    <property type="match status" value="1"/>
</dbReference>
<evidence type="ECO:0000256" key="1">
    <source>
        <dbReference type="ARBA" id="ARBA00000085"/>
    </source>
</evidence>
<dbReference type="Pfam" id="PF00672">
    <property type="entry name" value="HAMP"/>
    <property type="match status" value="1"/>
</dbReference>
<dbReference type="InterPro" id="IPR050980">
    <property type="entry name" value="2C_sensor_his_kinase"/>
</dbReference>
<dbReference type="SMART" id="SM00388">
    <property type="entry name" value="HisKA"/>
    <property type="match status" value="1"/>
</dbReference>
<keyword evidence="6" id="KW-0808">Transferase</keyword>
<dbReference type="GO" id="GO:0005524">
    <property type="term" value="F:ATP binding"/>
    <property type="evidence" value="ECO:0007669"/>
    <property type="project" value="UniProtKB-KW"/>
</dbReference>
<dbReference type="InterPro" id="IPR003660">
    <property type="entry name" value="HAMP_dom"/>
</dbReference>
<evidence type="ECO:0000259" key="13">
    <source>
        <dbReference type="PROSITE" id="PS50885"/>
    </source>
</evidence>
<evidence type="ECO:0000256" key="4">
    <source>
        <dbReference type="ARBA" id="ARBA00022475"/>
    </source>
</evidence>
<evidence type="ECO:0000256" key="6">
    <source>
        <dbReference type="ARBA" id="ARBA00022679"/>
    </source>
</evidence>
<dbReference type="Gene3D" id="3.30.565.10">
    <property type="entry name" value="Histidine kinase-like ATPase, C-terminal domain"/>
    <property type="match status" value="1"/>
</dbReference>
<dbReference type="CDD" id="cd00082">
    <property type="entry name" value="HisKA"/>
    <property type="match status" value="1"/>
</dbReference>
<dbReference type="RefSeq" id="WP_259054086.1">
    <property type="nucleotide sequence ID" value="NZ_JANUCT010000003.1"/>
</dbReference>
<keyword evidence="10" id="KW-0175">Coiled coil</keyword>
<dbReference type="PANTHER" id="PTHR44936:SF10">
    <property type="entry name" value="SENSOR PROTEIN RSTB"/>
    <property type="match status" value="1"/>
</dbReference>
<dbReference type="GO" id="GO:0005886">
    <property type="term" value="C:plasma membrane"/>
    <property type="evidence" value="ECO:0007669"/>
    <property type="project" value="UniProtKB-SubCell"/>
</dbReference>
<evidence type="ECO:0000256" key="11">
    <source>
        <dbReference type="SAM" id="Phobius"/>
    </source>
</evidence>
<feature type="transmembrane region" description="Helical" evidence="11">
    <location>
        <begin position="183"/>
        <end position="201"/>
    </location>
</feature>
<dbReference type="CDD" id="cd06225">
    <property type="entry name" value="HAMP"/>
    <property type="match status" value="1"/>
</dbReference>
<comment type="catalytic activity">
    <reaction evidence="1">
        <text>ATP + protein L-histidine = ADP + protein N-phospho-L-histidine.</text>
        <dbReference type="EC" id="2.7.13.3"/>
    </reaction>
</comment>
<dbReference type="InterPro" id="IPR003594">
    <property type="entry name" value="HATPase_dom"/>
</dbReference>
<keyword evidence="9" id="KW-0067">ATP-binding</keyword>
<dbReference type="EC" id="2.7.13.3" evidence="3"/>
<dbReference type="PROSITE" id="PS50885">
    <property type="entry name" value="HAMP"/>
    <property type="match status" value="1"/>
</dbReference>
<dbReference type="PANTHER" id="PTHR44936">
    <property type="entry name" value="SENSOR PROTEIN CREC"/>
    <property type="match status" value="1"/>
</dbReference>
<dbReference type="InterPro" id="IPR036097">
    <property type="entry name" value="HisK_dim/P_sf"/>
</dbReference>
<sequence>MISLRPKSLKNLLFIHEVAFLILVLVTGLIGGLSAYFWQQTSSESVRLNNLAALNEQVRSDLFRQIQTMIRARLLEEQQAVKRYADYSRRIDDMFNQMHALTEVERERGAIDDLRDSYRVLQKDMNNIFRDPYMTQAAGINMIDPRFAEQMVGQYEQEYKAFKQLLDQLQAENDATVDRWTQLARIFIPVALILVIALLFYTRYSLKHGFRVPMQHIMSGADTISHGKLDHEIPEQGVQEVSDLARAINRMARDLAASRDALVQSEKQAALGALVPVVAHNIRNPLASIRATAQVLDGSETAEELHESKQAIIDTIDRLGRWVSALVSYLHPLEPHYRRVYMSELVAGALGPLKPKLEEKGLELEQFDWDQDRELSADPDLMEQAIYSLLSNAIEASPAGGSLTLGLEALDSSGQVRLRIRDSGPGMPFSPQPGNLAPGPSTKRFGTGLGIPIAYKICQSHGWELRFNIETDTGTEVTITASTAVVSDADTSGEDDSPTQES</sequence>
<evidence type="ECO:0000256" key="3">
    <source>
        <dbReference type="ARBA" id="ARBA00012438"/>
    </source>
</evidence>
<dbReference type="SUPFAM" id="SSF158472">
    <property type="entry name" value="HAMP domain-like"/>
    <property type="match status" value="1"/>
</dbReference>
<dbReference type="EMBL" id="JANUCT010000003">
    <property type="protein sequence ID" value="MCS3902542.1"/>
    <property type="molecule type" value="Genomic_DNA"/>
</dbReference>
<proteinExistence type="predicted"/>
<gene>
    <name evidence="14" type="ORF">J2T55_000546</name>
</gene>
<organism evidence="14 15">
    <name type="scientific">Methylohalomonas lacus</name>
    <dbReference type="NCBI Taxonomy" id="398773"/>
    <lineage>
        <taxon>Bacteria</taxon>
        <taxon>Pseudomonadati</taxon>
        <taxon>Pseudomonadota</taxon>
        <taxon>Gammaproteobacteria</taxon>
        <taxon>Methylohalomonadales</taxon>
        <taxon>Methylohalomonadaceae</taxon>
        <taxon>Methylohalomonas</taxon>
    </lineage>
</organism>
<feature type="domain" description="HAMP" evidence="13">
    <location>
        <begin position="208"/>
        <end position="260"/>
    </location>
</feature>
<evidence type="ECO:0000256" key="7">
    <source>
        <dbReference type="ARBA" id="ARBA00022741"/>
    </source>
</evidence>
<dbReference type="SUPFAM" id="SSF47384">
    <property type="entry name" value="Homodimeric domain of signal transducing histidine kinase"/>
    <property type="match status" value="1"/>
</dbReference>
<feature type="domain" description="Histidine kinase" evidence="12">
    <location>
        <begin position="277"/>
        <end position="485"/>
    </location>
</feature>
<feature type="coiled-coil region" evidence="10">
    <location>
        <begin position="152"/>
        <end position="179"/>
    </location>
</feature>
<dbReference type="Pfam" id="PF00512">
    <property type="entry name" value="HisKA"/>
    <property type="match status" value="1"/>
</dbReference>
<name>A0AAE3HKE3_9GAMM</name>
<dbReference type="InterPro" id="IPR005467">
    <property type="entry name" value="His_kinase_dom"/>
</dbReference>
<keyword evidence="5" id="KW-0597">Phosphoprotein</keyword>
<keyword evidence="11" id="KW-0472">Membrane</keyword>
<evidence type="ECO:0000256" key="10">
    <source>
        <dbReference type="SAM" id="Coils"/>
    </source>
</evidence>
<evidence type="ECO:0000313" key="14">
    <source>
        <dbReference type="EMBL" id="MCS3902542.1"/>
    </source>
</evidence>
<evidence type="ECO:0000256" key="9">
    <source>
        <dbReference type="ARBA" id="ARBA00022840"/>
    </source>
</evidence>
<dbReference type="PROSITE" id="PS50109">
    <property type="entry name" value="HIS_KIN"/>
    <property type="match status" value="1"/>
</dbReference>
<dbReference type="Pfam" id="PF02518">
    <property type="entry name" value="HATPase_c"/>
    <property type="match status" value="1"/>
</dbReference>
<dbReference type="Gene3D" id="1.10.287.130">
    <property type="match status" value="1"/>
</dbReference>